<dbReference type="PROSITE" id="PS51257">
    <property type="entry name" value="PROKAR_LIPOPROTEIN"/>
    <property type="match status" value="1"/>
</dbReference>
<feature type="signal peptide" evidence="1">
    <location>
        <begin position="1"/>
        <end position="23"/>
    </location>
</feature>
<name>A0ABV5W1H7_9BACL</name>
<feature type="chain" id="PRO_5045415727" description="Sporulation protein" evidence="1">
    <location>
        <begin position="24"/>
        <end position="129"/>
    </location>
</feature>
<keyword evidence="1" id="KW-0732">Signal</keyword>
<organism evidence="2 3">
    <name type="scientific">Paenibacillus hodogayensis</name>
    <dbReference type="NCBI Taxonomy" id="279208"/>
    <lineage>
        <taxon>Bacteria</taxon>
        <taxon>Bacillati</taxon>
        <taxon>Bacillota</taxon>
        <taxon>Bacilli</taxon>
        <taxon>Bacillales</taxon>
        <taxon>Paenibacillaceae</taxon>
        <taxon>Paenibacillus</taxon>
    </lineage>
</organism>
<dbReference type="RefSeq" id="WP_344913657.1">
    <property type="nucleotide sequence ID" value="NZ_BAAAYO010000013.1"/>
</dbReference>
<accession>A0ABV5W1H7</accession>
<comment type="caution">
    <text evidence="2">The sequence shown here is derived from an EMBL/GenBank/DDBJ whole genome shotgun (WGS) entry which is preliminary data.</text>
</comment>
<reference evidence="2 3" key="1">
    <citation type="submission" date="2024-09" db="EMBL/GenBank/DDBJ databases">
        <authorList>
            <person name="Sun Q."/>
            <person name="Mori K."/>
        </authorList>
    </citation>
    <scope>NUCLEOTIDE SEQUENCE [LARGE SCALE GENOMIC DNA]</scope>
    <source>
        <strain evidence="2 3">JCM 12520</strain>
    </source>
</reference>
<keyword evidence="3" id="KW-1185">Reference proteome</keyword>
<dbReference type="EMBL" id="JBHMAG010000014">
    <property type="protein sequence ID" value="MFB9754363.1"/>
    <property type="molecule type" value="Genomic_DNA"/>
</dbReference>
<evidence type="ECO:0008006" key="4">
    <source>
        <dbReference type="Google" id="ProtNLM"/>
    </source>
</evidence>
<proteinExistence type="predicted"/>
<sequence length="129" mass="14174">MKRLGRLLIPVVFIMLLISACGAKGGGTQQVKTYNNDGYLGITNTNPSMPMTPTYHTYEVDNAMMRDAVVPISGVRKVRITTHGANATVRLTVPKELAPEEKARIQTEALQALQQAVPRYDFKVTLKDG</sequence>
<gene>
    <name evidence="2" type="ORF">ACFFNY_22560</name>
</gene>
<dbReference type="Proteomes" id="UP001589619">
    <property type="component" value="Unassembled WGS sequence"/>
</dbReference>
<evidence type="ECO:0000256" key="1">
    <source>
        <dbReference type="SAM" id="SignalP"/>
    </source>
</evidence>
<evidence type="ECO:0000313" key="2">
    <source>
        <dbReference type="EMBL" id="MFB9754363.1"/>
    </source>
</evidence>
<protein>
    <recommendedName>
        <fullName evidence="4">Sporulation protein</fullName>
    </recommendedName>
</protein>
<evidence type="ECO:0000313" key="3">
    <source>
        <dbReference type="Proteomes" id="UP001589619"/>
    </source>
</evidence>